<evidence type="ECO:0000256" key="1">
    <source>
        <dbReference type="SAM" id="MobiDB-lite"/>
    </source>
</evidence>
<feature type="region of interest" description="Disordered" evidence="1">
    <location>
        <begin position="269"/>
        <end position="292"/>
    </location>
</feature>
<feature type="region of interest" description="Disordered" evidence="1">
    <location>
        <begin position="310"/>
        <end position="332"/>
    </location>
</feature>
<dbReference type="Proteomes" id="UP001055439">
    <property type="component" value="Chromosome 4"/>
</dbReference>
<evidence type="ECO:0000313" key="3">
    <source>
        <dbReference type="Proteomes" id="UP001055439"/>
    </source>
</evidence>
<reference evidence="2" key="1">
    <citation type="submission" date="2022-05" db="EMBL/GenBank/DDBJ databases">
        <title>The Musa troglodytarum L. genome provides insights into the mechanism of non-climacteric behaviour and enrichment of carotenoids.</title>
        <authorList>
            <person name="Wang J."/>
        </authorList>
    </citation>
    <scope>NUCLEOTIDE SEQUENCE</scope>
    <source>
        <tissue evidence="2">Leaf</tissue>
    </source>
</reference>
<proteinExistence type="predicted"/>
<feature type="region of interest" description="Disordered" evidence="1">
    <location>
        <begin position="199"/>
        <end position="240"/>
    </location>
</feature>
<feature type="compositionally biased region" description="Low complexity" evidence="1">
    <location>
        <begin position="212"/>
        <end position="237"/>
    </location>
</feature>
<name>A0A9E7JZK0_9LILI</name>
<protein>
    <submittedName>
        <fullName evidence="2">Uncharacterized protein</fullName>
    </submittedName>
</protein>
<feature type="region of interest" description="Disordered" evidence="1">
    <location>
        <begin position="1"/>
        <end position="25"/>
    </location>
</feature>
<sequence length="332" mass="36117">MKRVDRLTNEKKTSTHLLDGGLPGVPRARSPTLVLQHVEQEVVPRVDGPRQAPVHAVVVHRHVLVRQVAVPGWGARPASAVSSSRNLTPFSRPSLSASRNSSTCVMDILRLMPSVSSRRGGTAAAECSSPVVLETDITVFLSISLSHQLQWSCERIGREEKESSSPCRLAEALALRKSRRHADRSHEGDNPARARTAALVSSGGTRGRPLTAADGGAKTRAAAARQRQDRGAAGTAGPRRYHRAAARVGHGCGASRSAWRQNLAWRWQPPRPRRSAHATGVAKPPRAGARGQWKKGLLAKIIWSYERIGREEKESSSPCRLAEALDLRKKHD</sequence>
<keyword evidence="3" id="KW-1185">Reference proteome</keyword>
<dbReference type="EMBL" id="CP097506">
    <property type="protein sequence ID" value="URD99133.1"/>
    <property type="molecule type" value="Genomic_DNA"/>
</dbReference>
<accession>A0A9E7JZK0</accession>
<gene>
    <name evidence="2" type="ORF">MUK42_07917</name>
</gene>
<feature type="compositionally biased region" description="Basic and acidic residues" evidence="1">
    <location>
        <begin position="1"/>
        <end position="13"/>
    </location>
</feature>
<feature type="compositionally biased region" description="Basic and acidic residues" evidence="1">
    <location>
        <begin position="323"/>
        <end position="332"/>
    </location>
</feature>
<evidence type="ECO:0000313" key="2">
    <source>
        <dbReference type="EMBL" id="URD99133.1"/>
    </source>
</evidence>
<dbReference type="AlphaFoldDB" id="A0A9E7JZK0"/>
<organism evidence="2 3">
    <name type="scientific">Musa troglodytarum</name>
    <name type="common">fe'i banana</name>
    <dbReference type="NCBI Taxonomy" id="320322"/>
    <lineage>
        <taxon>Eukaryota</taxon>
        <taxon>Viridiplantae</taxon>
        <taxon>Streptophyta</taxon>
        <taxon>Embryophyta</taxon>
        <taxon>Tracheophyta</taxon>
        <taxon>Spermatophyta</taxon>
        <taxon>Magnoliopsida</taxon>
        <taxon>Liliopsida</taxon>
        <taxon>Zingiberales</taxon>
        <taxon>Musaceae</taxon>
        <taxon>Musa</taxon>
    </lineage>
</organism>